<proteinExistence type="predicted"/>
<sequence length="45" mass="5367">MMPQPIASSRPRIRMRINNLRDKMLSLSLIIVLFHRLFWIVMSLA</sequence>
<dbReference type="EMBL" id="LR131271">
    <property type="protein sequence ID" value="VDR27474.1"/>
    <property type="molecule type" value="Genomic_DNA"/>
</dbReference>
<dbReference type="Proteomes" id="UP000274346">
    <property type="component" value="Chromosome"/>
</dbReference>
<accession>A0A3P8IZG1</accession>
<dbReference type="KEGG" id="rtg:NCTC13098_03844"/>
<reference evidence="2 3" key="1">
    <citation type="submission" date="2018-12" db="EMBL/GenBank/DDBJ databases">
        <authorList>
            <consortium name="Pathogen Informatics"/>
        </authorList>
    </citation>
    <scope>NUCLEOTIDE SEQUENCE [LARGE SCALE GENOMIC DNA]</scope>
    <source>
        <strain evidence="2 3">NCTC13098</strain>
    </source>
</reference>
<dbReference type="AlphaFoldDB" id="A0A3P8IZG1"/>
<organism evidence="2 3">
    <name type="scientific">Raoultella terrigena</name>
    <name type="common">Klebsiella terrigena</name>
    <dbReference type="NCBI Taxonomy" id="577"/>
    <lineage>
        <taxon>Bacteria</taxon>
        <taxon>Pseudomonadati</taxon>
        <taxon>Pseudomonadota</taxon>
        <taxon>Gammaproteobacteria</taxon>
        <taxon>Enterobacterales</taxon>
        <taxon>Enterobacteriaceae</taxon>
        <taxon>Klebsiella/Raoultella group</taxon>
        <taxon>Raoultella</taxon>
    </lineage>
</organism>
<keyword evidence="1" id="KW-0472">Membrane</keyword>
<protein>
    <submittedName>
        <fullName evidence="2">Uncharacterized protein</fullName>
    </submittedName>
</protein>
<evidence type="ECO:0000256" key="1">
    <source>
        <dbReference type="SAM" id="Phobius"/>
    </source>
</evidence>
<feature type="transmembrane region" description="Helical" evidence="1">
    <location>
        <begin position="24"/>
        <end position="42"/>
    </location>
</feature>
<name>A0A3P8IZG1_RAOTE</name>
<gene>
    <name evidence="2" type="ORF">NCTC13098_03844</name>
</gene>
<keyword evidence="1" id="KW-0812">Transmembrane</keyword>
<keyword evidence="1" id="KW-1133">Transmembrane helix</keyword>
<evidence type="ECO:0000313" key="3">
    <source>
        <dbReference type="Proteomes" id="UP000274346"/>
    </source>
</evidence>
<evidence type="ECO:0000313" key="2">
    <source>
        <dbReference type="EMBL" id="VDR27474.1"/>
    </source>
</evidence>